<evidence type="ECO:0000313" key="2">
    <source>
        <dbReference type="Proteomes" id="UP000011682"/>
    </source>
</evidence>
<sequence>MRKRLNEEPSPIVSLKVDHQTQIDGKSFKKGENIESNLKKELSPGAEVRASFDLEKMQNKAISIEKHTK</sequence>
<proteinExistence type="predicted"/>
<gene>
    <name evidence="1" type="ORF">D187_003172</name>
</gene>
<name>S9QRM3_CYSF2</name>
<dbReference type="OrthoDB" id="9959190at2"/>
<evidence type="ECO:0000313" key="1">
    <source>
        <dbReference type="EMBL" id="EPX59268.1"/>
    </source>
</evidence>
<dbReference type="AlphaFoldDB" id="S9QRM3"/>
<reference evidence="1" key="1">
    <citation type="submission" date="2013-05" db="EMBL/GenBank/DDBJ databases">
        <title>Genome assembly of Cystobacter fuscus DSM 2262.</title>
        <authorList>
            <person name="Sharma G."/>
            <person name="Khatri I."/>
            <person name="Kaur C."/>
            <person name="Mayilraj S."/>
            <person name="Subramanian S."/>
        </authorList>
    </citation>
    <scope>NUCLEOTIDE SEQUENCE [LARGE SCALE GENOMIC DNA]</scope>
    <source>
        <strain evidence="1">DSM 2262</strain>
    </source>
</reference>
<dbReference type="EMBL" id="ANAH02000018">
    <property type="protein sequence ID" value="EPX59268.1"/>
    <property type="molecule type" value="Genomic_DNA"/>
</dbReference>
<dbReference type="RefSeq" id="WP_002623771.1">
    <property type="nucleotide sequence ID" value="NZ_ANAH02000018.1"/>
</dbReference>
<protein>
    <submittedName>
        <fullName evidence="1">Uncharacterized protein</fullName>
    </submittedName>
</protein>
<dbReference type="Proteomes" id="UP000011682">
    <property type="component" value="Unassembled WGS sequence"/>
</dbReference>
<accession>S9QRM3</accession>
<comment type="caution">
    <text evidence="1">The sequence shown here is derived from an EMBL/GenBank/DDBJ whole genome shotgun (WGS) entry which is preliminary data.</text>
</comment>
<keyword evidence="2" id="KW-1185">Reference proteome</keyword>
<organism evidence="1 2">
    <name type="scientific">Cystobacter fuscus (strain ATCC 25194 / DSM 2262 / NBRC 100088 / M29)</name>
    <dbReference type="NCBI Taxonomy" id="1242864"/>
    <lineage>
        <taxon>Bacteria</taxon>
        <taxon>Pseudomonadati</taxon>
        <taxon>Myxococcota</taxon>
        <taxon>Myxococcia</taxon>
        <taxon>Myxococcales</taxon>
        <taxon>Cystobacterineae</taxon>
        <taxon>Archangiaceae</taxon>
        <taxon>Cystobacter</taxon>
    </lineage>
</organism>